<keyword evidence="18 19" id="KW-0472">Membrane</keyword>
<evidence type="ECO:0000313" key="25">
    <source>
        <dbReference type="Proteomes" id="UP000002943"/>
    </source>
</evidence>
<keyword evidence="7 19" id="KW-0349">Heme</keyword>
<accession>E3BFI8</accession>
<protein>
    <recommendedName>
        <fullName evidence="19">Cbb3-type cytochrome c oxidase subunit</fullName>
    </recommendedName>
</protein>
<evidence type="ECO:0000256" key="19">
    <source>
        <dbReference type="PIRNR" id="PIRNR000006"/>
    </source>
</evidence>
<comment type="caution">
    <text evidence="24">The sequence shown here is derived from an EMBL/GenBank/DDBJ whole genome shotgun (WGS) entry which is preliminary data.</text>
</comment>
<dbReference type="Proteomes" id="UP000002943">
    <property type="component" value="Unassembled WGS sequence"/>
</dbReference>
<evidence type="ECO:0000256" key="9">
    <source>
        <dbReference type="ARBA" id="ARBA00022692"/>
    </source>
</evidence>
<comment type="pathway">
    <text evidence="2 19">Energy metabolism; oxidative phosphorylation.</text>
</comment>
<dbReference type="InterPro" id="IPR008168">
    <property type="entry name" value="Cyt_C_IC"/>
</dbReference>
<dbReference type="PRINTS" id="PR00605">
    <property type="entry name" value="CYTCHROMECIC"/>
</dbReference>
<evidence type="ECO:0000256" key="8">
    <source>
        <dbReference type="ARBA" id="ARBA00022660"/>
    </source>
</evidence>
<comment type="subunit">
    <text evidence="19">Component of the cbb3-type cytochrome c oxidase.</text>
</comment>
<dbReference type="Gene3D" id="1.10.760.10">
    <property type="entry name" value="Cytochrome c-like domain"/>
    <property type="match status" value="2"/>
</dbReference>
<dbReference type="InterPro" id="IPR032858">
    <property type="entry name" value="CcoP_N"/>
</dbReference>
<evidence type="ECO:0000256" key="1">
    <source>
        <dbReference type="ARBA" id="ARBA00004533"/>
    </source>
</evidence>
<evidence type="ECO:0000256" key="7">
    <source>
        <dbReference type="ARBA" id="ARBA00022617"/>
    </source>
</evidence>
<dbReference type="STRING" id="796620.VIBC2010_10267"/>
<dbReference type="GO" id="GO:0009055">
    <property type="term" value="F:electron transfer activity"/>
    <property type="evidence" value="ECO:0007669"/>
    <property type="project" value="InterPro"/>
</dbReference>
<feature type="binding site" description="covalent" evidence="21">
    <location>
        <position position="253"/>
    </location>
    <ligand>
        <name>heme c</name>
        <dbReference type="ChEBI" id="CHEBI:61717"/>
        <label>2</label>
    </ligand>
</feature>
<dbReference type="AlphaFoldDB" id="E3BFI8"/>
<feature type="binding site" description="covalent" evidence="21">
    <location>
        <position position="168"/>
    </location>
    <ligand>
        <name>heme c</name>
        <dbReference type="ChEBI" id="CHEBI:61717"/>
        <label>1</label>
    </ligand>
</feature>
<dbReference type="InterPro" id="IPR038414">
    <property type="entry name" value="CcoP_N_sf"/>
</dbReference>
<evidence type="ECO:0000256" key="5">
    <source>
        <dbReference type="ARBA" id="ARBA00022475"/>
    </source>
</evidence>
<keyword evidence="12 19" id="KW-0375">Hydrogen ion transport</keyword>
<comment type="cofactor">
    <cofactor evidence="19 21">
        <name>heme c</name>
        <dbReference type="ChEBI" id="CHEBI:61717"/>
    </cofactor>
    <text evidence="19 21">Binds 2 heme C groups per subunit.</text>
</comment>
<dbReference type="eggNOG" id="COG2010">
    <property type="taxonomic scope" value="Bacteria"/>
</dbReference>
<keyword evidence="14 22" id="KW-1133">Transmembrane helix</keyword>
<comment type="similarity">
    <text evidence="3 19">Belongs to the CcoP / FixP family.</text>
</comment>
<dbReference type="GO" id="GO:1902600">
    <property type="term" value="P:proton transmembrane transport"/>
    <property type="evidence" value="ECO:0007669"/>
    <property type="project" value="UniProtKB-KW"/>
</dbReference>
<evidence type="ECO:0000256" key="4">
    <source>
        <dbReference type="ARBA" id="ARBA00022448"/>
    </source>
</evidence>
<dbReference type="InterPro" id="IPR050597">
    <property type="entry name" value="Cytochrome_c_Oxidase_Subunit"/>
</dbReference>
<dbReference type="GO" id="GO:0020037">
    <property type="term" value="F:heme binding"/>
    <property type="evidence" value="ECO:0007669"/>
    <property type="project" value="InterPro"/>
</dbReference>
<keyword evidence="4 19" id="KW-0813">Transport</keyword>
<feature type="binding site" description="axial binding residue" evidence="20">
    <location>
        <position position="257"/>
    </location>
    <ligand>
        <name>heme c</name>
        <dbReference type="ChEBI" id="CHEBI:61717"/>
        <label>2</label>
    </ligand>
    <ligandPart>
        <name>Fe</name>
        <dbReference type="ChEBI" id="CHEBI:18248"/>
    </ligandPart>
</feature>
<keyword evidence="10 19" id="KW-0479">Metal-binding</keyword>
<evidence type="ECO:0000256" key="10">
    <source>
        <dbReference type="ARBA" id="ARBA00022723"/>
    </source>
</evidence>
<evidence type="ECO:0000256" key="3">
    <source>
        <dbReference type="ARBA" id="ARBA00006113"/>
    </source>
</evidence>
<reference evidence="24 25" key="1">
    <citation type="journal article" date="2012" name="Int. J. Syst. Evol. Microbiol.">
        <title>Vibrio caribbeanicus sp. nov., isolated from the marine sponge Scleritoderma cyanea.</title>
        <authorList>
            <person name="Hoffmann M."/>
            <person name="Monday S.R."/>
            <person name="Allard M.W."/>
            <person name="Strain E.A."/>
            <person name="Whittaker P."/>
            <person name="Naum M."/>
            <person name="McCarthy P.J."/>
            <person name="Lopez J.V."/>
            <person name="Fischer M."/>
            <person name="Brown E.W."/>
        </authorList>
    </citation>
    <scope>NUCLEOTIDE SEQUENCE [LARGE SCALE GENOMIC DNA]</scope>
    <source>
        <strain evidence="24 25">ATCC BAA-2122</strain>
    </source>
</reference>
<dbReference type="UniPathway" id="UPA00705"/>
<evidence type="ECO:0000256" key="20">
    <source>
        <dbReference type="PIRSR" id="PIRSR000006-1"/>
    </source>
</evidence>
<comment type="function">
    <text evidence="19">C-type cytochrome. Part of the cbb3-type cytochrome c oxidase complex.</text>
</comment>
<feature type="domain" description="Cytochrome c" evidence="23">
    <location>
        <begin position="155"/>
        <end position="234"/>
    </location>
</feature>
<dbReference type="GO" id="GO:0016491">
    <property type="term" value="F:oxidoreductase activity"/>
    <property type="evidence" value="ECO:0007669"/>
    <property type="project" value="UniProtKB-KW"/>
</dbReference>
<dbReference type="SUPFAM" id="SSF46626">
    <property type="entry name" value="Cytochrome c"/>
    <property type="match status" value="2"/>
</dbReference>
<evidence type="ECO:0000256" key="18">
    <source>
        <dbReference type="ARBA" id="ARBA00023136"/>
    </source>
</evidence>
<dbReference type="GO" id="GO:0006119">
    <property type="term" value="P:oxidative phosphorylation"/>
    <property type="evidence" value="ECO:0007669"/>
    <property type="project" value="UniProtKB-UniPathway"/>
</dbReference>
<dbReference type="PANTHER" id="PTHR33751">
    <property type="entry name" value="CBB3-TYPE CYTOCHROME C OXIDASE SUBUNIT FIXP"/>
    <property type="match status" value="1"/>
</dbReference>
<keyword evidence="6 19" id="KW-0997">Cell inner membrane</keyword>
<dbReference type="NCBIfam" id="TIGR00782">
    <property type="entry name" value="ccoP"/>
    <property type="match status" value="1"/>
</dbReference>
<evidence type="ECO:0000256" key="22">
    <source>
        <dbReference type="SAM" id="Phobius"/>
    </source>
</evidence>
<evidence type="ECO:0000256" key="14">
    <source>
        <dbReference type="ARBA" id="ARBA00022989"/>
    </source>
</evidence>
<keyword evidence="8 19" id="KW-0679">Respiratory chain</keyword>
<name>E3BFI8_9VIBR</name>
<feature type="binding site" description="covalent" evidence="21">
    <location>
        <position position="256"/>
    </location>
    <ligand>
        <name>heme c</name>
        <dbReference type="ChEBI" id="CHEBI:61717"/>
        <label>2</label>
    </ligand>
</feature>
<evidence type="ECO:0000256" key="21">
    <source>
        <dbReference type="PIRSR" id="PIRSR000006-2"/>
    </source>
</evidence>
<evidence type="ECO:0000256" key="17">
    <source>
        <dbReference type="ARBA" id="ARBA00023065"/>
    </source>
</evidence>
<dbReference type="GO" id="GO:0005886">
    <property type="term" value="C:plasma membrane"/>
    <property type="evidence" value="ECO:0007669"/>
    <property type="project" value="UniProtKB-SubCell"/>
</dbReference>
<feature type="transmembrane region" description="Helical" evidence="22">
    <location>
        <begin position="57"/>
        <end position="76"/>
    </location>
</feature>
<sequence length="326" mass="35928">MNLFWSFWIIIITVGTLLGLFFILRWCLNDSTGIEEGTDMGHEYDGIRELNNPLPKWWTYLFFGTFIFAAIYLALYPGLGSFKGLLGWQSSDQTVTNVAEYKASIASAQKDKRLDQFAKELDDADRYFGEAFNKLAYVEGTKDLRPIPTIAADHEAIQVGQRLFLQNCSQCHGSDARGQKGFPNLTDGAWLYGGEPQAIVTTLLYGRAGQMPAWKDALGVQGVKEVVSYTLSLSGRKVNVREAEAGKARFVVCAACHGTDGKGNPAIGAPDLTDQTWLYGGTRADLMETVLNGRAGVMPAWKDILGEEKIQLVSAYVWSLSNPSDK</sequence>
<organism evidence="24 25">
    <name type="scientific">Vibrio caribbeanicus ATCC BAA-2122</name>
    <dbReference type="NCBI Taxonomy" id="796620"/>
    <lineage>
        <taxon>Bacteria</taxon>
        <taxon>Pseudomonadati</taxon>
        <taxon>Pseudomonadota</taxon>
        <taxon>Gammaproteobacteria</taxon>
        <taxon>Vibrionales</taxon>
        <taxon>Vibrionaceae</taxon>
        <taxon>Vibrio</taxon>
    </lineage>
</organism>
<dbReference type="Gene3D" id="6.10.280.130">
    <property type="match status" value="1"/>
</dbReference>
<keyword evidence="11" id="KW-0677">Repeat</keyword>
<evidence type="ECO:0000256" key="2">
    <source>
        <dbReference type="ARBA" id="ARBA00004673"/>
    </source>
</evidence>
<dbReference type="InterPro" id="IPR036909">
    <property type="entry name" value="Cyt_c-like_dom_sf"/>
</dbReference>
<dbReference type="InterPro" id="IPR009056">
    <property type="entry name" value="Cyt_c-like_dom"/>
</dbReference>
<evidence type="ECO:0000256" key="16">
    <source>
        <dbReference type="ARBA" id="ARBA00023004"/>
    </source>
</evidence>
<proteinExistence type="inferred from homology"/>
<dbReference type="EMBL" id="AEIU01000022">
    <property type="protein sequence ID" value="EFP98166.1"/>
    <property type="molecule type" value="Genomic_DNA"/>
</dbReference>
<evidence type="ECO:0000259" key="23">
    <source>
        <dbReference type="PROSITE" id="PS51007"/>
    </source>
</evidence>
<keyword evidence="9 22" id="KW-0812">Transmembrane</keyword>
<gene>
    <name evidence="24" type="ORF">VIBC2010_10267</name>
</gene>
<evidence type="ECO:0000256" key="12">
    <source>
        <dbReference type="ARBA" id="ARBA00022781"/>
    </source>
</evidence>
<evidence type="ECO:0000256" key="15">
    <source>
        <dbReference type="ARBA" id="ARBA00023002"/>
    </source>
</evidence>
<keyword evidence="25" id="KW-1185">Reference proteome</keyword>
<dbReference type="InterPro" id="IPR004678">
    <property type="entry name" value="Cyt_c_oxidase_cbb3_su3"/>
</dbReference>
<feature type="domain" description="Cytochrome c" evidence="23">
    <location>
        <begin position="241"/>
        <end position="321"/>
    </location>
</feature>
<evidence type="ECO:0000256" key="6">
    <source>
        <dbReference type="ARBA" id="ARBA00022519"/>
    </source>
</evidence>
<feature type="binding site" description="axial binding residue" evidence="20">
    <location>
        <position position="298"/>
    </location>
    <ligand>
        <name>heme c</name>
        <dbReference type="ChEBI" id="CHEBI:61717"/>
        <label>1</label>
    </ligand>
    <ligandPart>
        <name>Fe</name>
        <dbReference type="ChEBI" id="CHEBI:18248"/>
    </ligandPart>
</feature>
<keyword evidence="5 19" id="KW-1003">Cell membrane</keyword>
<evidence type="ECO:0000256" key="13">
    <source>
        <dbReference type="ARBA" id="ARBA00022982"/>
    </source>
</evidence>
<dbReference type="RefSeq" id="WP_009599675.1">
    <property type="nucleotide sequence ID" value="NZ_AEIU01000022.1"/>
</dbReference>
<feature type="binding site" description="covalent" evidence="21">
    <location>
        <position position="171"/>
    </location>
    <ligand>
        <name>heme c</name>
        <dbReference type="ChEBI" id="CHEBI:61717"/>
        <label>1</label>
    </ligand>
</feature>
<evidence type="ECO:0000256" key="11">
    <source>
        <dbReference type="ARBA" id="ARBA00022737"/>
    </source>
</evidence>
<keyword evidence="13 19" id="KW-0249">Electron transport</keyword>
<evidence type="ECO:0000313" key="24">
    <source>
        <dbReference type="EMBL" id="EFP98166.1"/>
    </source>
</evidence>
<dbReference type="PROSITE" id="PS51007">
    <property type="entry name" value="CYTC"/>
    <property type="match status" value="2"/>
</dbReference>
<feature type="binding site" description="axial binding residue" evidence="20">
    <location>
        <position position="172"/>
    </location>
    <ligand>
        <name>heme c</name>
        <dbReference type="ChEBI" id="CHEBI:61717"/>
        <label>1</label>
    </ligand>
    <ligandPart>
        <name>Fe</name>
        <dbReference type="ChEBI" id="CHEBI:18248"/>
    </ligandPart>
</feature>
<dbReference type="PANTHER" id="PTHR33751:SF1">
    <property type="entry name" value="CBB3-TYPE CYTOCHROME C OXIDASE SUBUNIT FIXP"/>
    <property type="match status" value="1"/>
</dbReference>
<comment type="subcellular location">
    <subcellularLocation>
        <location evidence="1 19">Cell inner membrane</location>
    </subcellularLocation>
</comment>
<dbReference type="PIRSF" id="PIRSF000006">
    <property type="entry name" value="Cbb3-Cox_fixP"/>
    <property type="match status" value="1"/>
</dbReference>
<dbReference type="GO" id="GO:0005506">
    <property type="term" value="F:iron ion binding"/>
    <property type="evidence" value="ECO:0007669"/>
    <property type="project" value="InterPro"/>
</dbReference>
<dbReference type="Pfam" id="PF14715">
    <property type="entry name" value="FixP_N"/>
    <property type="match status" value="1"/>
</dbReference>
<keyword evidence="16 19" id="KW-0408">Iron</keyword>
<dbReference type="Pfam" id="PF13442">
    <property type="entry name" value="Cytochrome_CBB3"/>
    <property type="match status" value="2"/>
</dbReference>
<feature type="binding site" description="axial binding residue" evidence="20">
    <location>
        <position position="211"/>
    </location>
    <ligand>
        <name>heme c</name>
        <dbReference type="ChEBI" id="CHEBI:61717"/>
        <label>2</label>
    </ligand>
    <ligandPart>
        <name>Fe</name>
        <dbReference type="ChEBI" id="CHEBI:18248"/>
    </ligandPart>
</feature>
<dbReference type="OrthoDB" id="9811281at2"/>
<keyword evidence="15 19" id="KW-0560">Oxidoreductase</keyword>
<keyword evidence="17 19" id="KW-0406">Ion transport</keyword>
<feature type="transmembrane region" description="Helical" evidence="22">
    <location>
        <begin position="7"/>
        <end position="26"/>
    </location>
</feature>